<dbReference type="Gene3D" id="3.90.1170.20">
    <property type="entry name" value="Quinolinate phosphoribosyl transferase, N-terminal domain"/>
    <property type="match status" value="1"/>
</dbReference>
<reference evidence="15 16" key="1">
    <citation type="journal article" date="2020" name="Nat. Microbiol.">
        <title>Lysogenic host-virus interactions in SAR11 marine bacteria.</title>
        <authorList>
            <person name="Morris R.M."/>
            <person name="Cain K.R."/>
            <person name="Hvorecny K.L."/>
            <person name="Kollman J.M."/>
        </authorList>
    </citation>
    <scope>NUCLEOTIDE SEQUENCE [LARGE SCALE GENOMIC DNA]</scope>
    <source>
        <strain evidence="15 16">NP1</strain>
    </source>
</reference>
<comment type="similarity">
    <text evidence="3 12">Belongs to the NadC/ModD family.</text>
</comment>
<dbReference type="GO" id="GO:0009435">
    <property type="term" value="P:NAD+ biosynthetic process"/>
    <property type="evidence" value="ECO:0007669"/>
    <property type="project" value="UniProtKB-UniPathway"/>
</dbReference>
<evidence type="ECO:0000313" key="16">
    <source>
        <dbReference type="Proteomes" id="UP000501094"/>
    </source>
</evidence>
<feature type="domain" description="Quinolinate phosphoribosyl transferase C-terminal" evidence="13">
    <location>
        <begin position="114"/>
        <end position="276"/>
    </location>
</feature>
<dbReference type="GO" id="GO:0005737">
    <property type="term" value="C:cytoplasm"/>
    <property type="evidence" value="ECO:0007669"/>
    <property type="project" value="TreeGrafter"/>
</dbReference>
<evidence type="ECO:0000256" key="6">
    <source>
        <dbReference type="ARBA" id="ARBA00022642"/>
    </source>
</evidence>
<evidence type="ECO:0000256" key="7">
    <source>
        <dbReference type="ARBA" id="ARBA00022676"/>
    </source>
</evidence>
<dbReference type="Proteomes" id="UP000501094">
    <property type="component" value="Chromosome"/>
</dbReference>
<keyword evidence="16" id="KW-1185">Reference proteome</keyword>
<dbReference type="GO" id="GO:0004514">
    <property type="term" value="F:nicotinate-nucleotide diphosphorylase (carboxylating) activity"/>
    <property type="evidence" value="ECO:0007669"/>
    <property type="project" value="UniProtKB-EC"/>
</dbReference>
<gene>
    <name evidence="15" type="primary">nadC</name>
    <name evidence="15" type="ORF">E5R92_02960</name>
</gene>
<comment type="function">
    <text evidence="1">Involved in the catabolism of quinolinic acid (QA).</text>
</comment>
<evidence type="ECO:0000256" key="3">
    <source>
        <dbReference type="ARBA" id="ARBA00009400"/>
    </source>
</evidence>
<evidence type="ECO:0000256" key="1">
    <source>
        <dbReference type="ARBA" id="ARBA00003237"/>
    </source>
</evidence>
<evidence type="ECO:0000256" key="8">
    <source>
        <dbReference type="ARBA" id="ARBA00022679"/>
    </source>
</evidence>
<dbReference type="Gene3D" id="3.20.20.70">
    <property type="entry name" value="Aldolase class I"/>
    <property type="match status" value="1"/>
</dbReference>
<evidence type="ECO:0000256" key="9">
    <source>
        <dbReference type="ARBA" id="ARBA00033102"/>
    </source>
</evidence>
<dbReference type="CDD" id="cd01572">
    <property type="entry name" value="QPRTase"/>
    <property type="match status" value="1"/>
</dbReference>
<dbReference type="InterPro" id="IPR022412">
    <property type="entry name" value="Quinolinate_PRibosylTrfase_N"/>
</dbReference>
<keyword evidence="6" id="KW-0662">Pyridine nucleotide biosynthesis</keyword>
<evidence type="ECO:0000256" key="5">
    <source>
        <dbReference type="ARBA" id="ARBA00011944"/>
    </source>
</evidence>
<dbReference type="NCBIfam" id="TIGR00078">
    <property type="entry name" value="nadC"/>
    <property type="match status" value="1"/>
</dbReference>
<dbReference type="InterPro" id="IPR027277">
    <property type="entry name" value="NadC/ModD"/>
</dbReference>
<evidence type="ECO:0000256" key="4">
    <source>
        <dbReference type="ARBA" id="ARBA00011218"/>
    </source>
</evidence>
<evidence type="ECO:0000313" key="15">
    <source>
        <dbReference type="EMBL" id="QIZ20745.1"/>
    </source>
</evidence>
<dbReference type="PANTHER" id="PTHR32179">
    <property type="entry name" value="NICOTINATE-NUCLEOTIDE PYROPHOSPHORYLASE [CARBOXYLATING]"/>
    <property type="match status" value="1"/>
</dbReference>
<dbReference type="FunFam" id="3.20.20.70:FF:000030">
    <property type="entry name" value="Nicotinate-nucleotide pyrophosphorylase, carboxylating"/>
    <property type="match status" value="1"/>
</dbReference>
<dbReference type="Pfam" id="PF02749">
    <property type="entry name" value="QRPTase_N"/>
    <property type="match status" value="1"/>
</dbReference>
<organism evidence="15 16">
    <name type="scientific">Candidatus Pelagibacter giovannonii</name>
    <dbReference type="NCBI Taxonomy" id="2563896"/>
    <lineage>
        <taxon>Bacteria</taxon>
        <taxon>Pseudomonadati</taxon>
        <taxon>Pseudomonadota</taxon>
        <taxon>Alphaproteobacteria</taxon>
        <taxon>Candidatus Pelagibacterales</taxon>
        <taxon>Candidatus Pelagibacteraceae</taxon>
        <taxon>Candidatus Pelagibacter</taxon>
    </lineage>
</organism>
<dbReference type="EC" id="2.4.2.19" evidence="5"/>
<evidence type="ECO:0000259" key="14">
    <source>
        <dbReference type="Pfam" id="PF02749"/>
    </source>
</evidence>
<dbReference type="FunFam" id="3.90.1170.20:FF:000001">
    <property type="entry name" value="Nicotinate-nucleotide diphosphorylase (Carboxylating)"/>
    <property type="match status" value="1"/>
</dbReference>
<comment type="pathway">
    <text evidence="2">Cofactor biosynthesis; NAD(+) biosynthesis; nicotinate D-ribonucleotide from quinolinate: step 1/1.</text>
</comment>
<keyword evidence="7 12" id="KW-0328">Glycosyltransferase</keyword>
<dbReference type="UniPathway" id="UPA00253">
    <property type="reaction ID" value="UER00331"/>
</dbReference>
<name>A0A6H1Q3C1_9PROT</name>
<comment type="subunit">
    <text evidence="4">Hexamer formed by 3 homodimers.</text>
</comment>
<dbReference type="AlphaFoldDB" id="A0A6H1Q3C1"/>
<evidence type="ECO:0000256" key="11">
    <source>
        <dbReference type="ARBA" id="ARBA00069173"/>
    </source>
</evidence>
<dbReference type="Pfam" id="PF01729">
    <property type="entry name" value="QRPTase_C"/>
    <property type="match status" value="1"/>
</dbReference>
<protein>
    <recommendedName>
        <fullName evidence="11">Probable nicotinate-nucleotide pyrophosphorylase [carboxylating]</fullName>
        <ecNumber evidence="5">2.4.2.19</ecNumber>
    </recommendedName>
    <alternativeName>
        <fullName evidence="9">Quinolinate phosphoribosyltransferase [decarboxylating]</fullName>
    </alternativeName>
</protein>
<dbReference type="SUPFAM" id="SSF51690">
    <property type="entry name" value="Nicotinate/Quinolinate PRTase C-terminal domain-like"/>
    <property type="match status" value="1"/>
</dbReference>
<dbReference type="InterPro" id="IPR036068">
    <property type="entry name" value="Nicotinate_pribotase-like_C"/>
</dbReference>
<dbReference type="KEGG" id="peg:E5R92_02960"/>
<evidence type="ECO:0000259" key="13">
    <source>
        <dbReference type="Pfam" id="PF01729"/>
    </source>
</evidence>
<dbReference type="PIRSF" id="PIRSF006250">
    <property type="entry name" value="NadC_ModD"/>
    <property type="match status" value="1"/>
</dbReference>
<keyword evidence="8 12" id="KW-0808">Transferase</keyword>
<comment type="catalytic activity">
    <reaction evidence="10">
        <text>nicotinate beta-D-ribonucleotide + CO2 + diphosphate = quinolinate + 5-phospho-alpha-D-ribose 1-diphosphate + 2 H(+)</text>
        <dbReference type="Rhea" id="RHEA:12733"/>
        <dbReference type="ChEBI" id="CHEBI:15378"/>
        <dbReference type="ChEBI" id="CHEBI:16526"/>
        <dbReference type="ChEBI" id="CHEBI:29959"/>
        <dbReference type="ChEBI" id="CHEBI:33019"/>
        <dbReference type="ChEBI" id="CHEBI:57502"/>
        <dbReference type="ChEBI" id="CHEBI:58017"/>
        <dbReference type="EC" id="2.4.2.19"/>
    </reaction>
</comment>
<dbReference type="InterPro" id="IPR037128">
    <property type="entry name" value="Quinolinate_PRibosylTase_N_sf"/>
</dbReference>
<accession>A0A6H1Q3C1</accession>
<dbReference type="InterPro" id="IPR002638">
    <property type="entry name" value="Quinolinate_PRibosylTrfase_C"/>
</dbReference>
<dbReference type="InterPro" id="IPR013785">
    <property type="entry name" value="Aldolase_TIM"/>
</dbReference>
<dbReference type="PANTHER" id="PTHR32179:SF3">
    <property type="entry name" value="NICOTINATE-NUCLEOTIDE PYROPHOSPHORYLASE [CARBOXYLATING]"/>
    <property type="match status" value="1"/>
</dbReference>
<dbReference type="EMBL" id="CP038852">
    <property type="protein sequence ID" value="QIZ20745.1"/>
    <property type="molecule type" value="Genomic_DNA"/>
</dbReference>
<dbReference type="SUPFAM" id="SSF54675">
    <property type="entry name" value="Nicotinate/Quinolinate PRTase N-terminal domain-like"/>
    <property type="match status" value="1"/>
</dbReference>
<feature type="domain" description="Quinolinate phosphoribosyl transferase N-terminal" evidence="14">
    <location>
        <begin position="28"/>
        <end position="112"/>
    </location>
</feature>
<evidence type="ECO:0000256" key="12">
    <source>
        <dbReference type="PIRNR" id="PIRNR006250"/>
    </source>
</evidence>
<evidence type="ECO:0000256" key="2">
    <source>
        <dbReference type="ARBA" id="ARBA00004893"/>
    </source>
</evidence>
<dbReference type="RefSeq" id="WP_168606627.1">
    <property type="nucleotide sequence ID" value="NZ_CP038852.1"/>
</dbReference>
<dbReference type="InterPro" id="IPR004393">
    <property type="entry name" value="NadC"/>
</dbReference>
<dbReference type="GO" id="GO:0034213">
    <property type="term" value="P:quinolinate catabolic process"/>
    <property type="evidence" value="ECO:0007669"/>
    <property type="project" value="TreeGrafter"/>
</dbReference>
<evidence type="ECO:0000256" key="10">
    <source>
        <dbReference type="ARBA" id="ARBA00047445"/>
    </source>
</evidence>
<sequence>MSQIKLSNYYIKNIVKLALNEDLYPSGDITSNLVKNSKIIKVKLISNQQAVVAGLEFAKQTFKLIDDKIKFIIRKKEGSLITKNDIIATIEGKAENILIGERVALNFMSHVSGIATKTNQFVKLVNKKCKICCTRKTIPTLRVIQKYAVKLGGGTNHRFNLSDEFLIKDNHIASSDIKTLVSLAIKNKKGRKIIVEVDNLNQLKQIMGLKFNTVLFDNMGNKTLKAGVKLAKKHYETEASGNVTLKSVKKIAATGVDRISIGSITHSVPAIDFKLEI</sequence>
<proteinExistence type="inferred from homology"/>